<dbReference type="AlphaFoldDB" id="A0AAW8RC80"/>
<dbReference type="EMBL" id="JALRMR010000005">
    <property type="protein sequence ID" value="MDT1973848.1"/>
    <property type="molecule type" value="Genomic_DNA"/>
</dbReference>
<dbReference type="RefSeq" id="WP_311780260.1">
    <property type="nucleotide sequence ID" value="NZ_JALRMR010000005.1"/>
</dbReference>
<sequence length="188" mass="22201">MPDFSTDKITQLEKENRKVRRQLKNVNEKYKSLKLKKNQIEADSYKEKALPAHYQTIEQDYLELQKFVQQLTQENRQLKEQSHLTKHSNTIDLEKELELSKQKIQELETQNQKMYEDLRNSKAEIAEVLIDAKKRVGWSSFDIEKQPNQLEVRLKKELSDLTGELLKSKEQIDSLVTKMTTAIESTLH</sequence>
<feature type="coiled-coil region" evidence="1">
    <location>
        <begin position="9"/>
        <end position="124"/>
    </location>
</feature>
<proteinExistence type="predicted"/>
<evidence type="ECO:0000313" key="2">
    <source>
        <dbReference type="EMBL" id="MDT1973848.1"/>
    </source>
</evidence>
<organism evidence="2 3">
    <name type="scientific">Carnobacterium divergens</name>
    <name type="common">Lactobacillus divergens</name>
    <dbReference type="NCBI Taxonomy" id="2748"/>
    <lineage>
        <taxon>Bacteria</taxon>
        <taxon>Bacillati</taxon>
        <taxon>Bacillota</taxon>
        <taxon>Bacilli</taxon>
        <taxon>Lactobacillales</taxon>
        <taxon>Carnobacteriaceae</taxon>
        <taxon>Carnobacterium</taxon>
    </lineage>
</organism>
<comment type="caution">
    <text evidence="2">The sequence shown here is derived from an EMBL/GenBank/DDBJ whole genome shotgun (WGS) entry which is preliminary data.</text>
</comment>
<reference evidence="2" key="1">
    <citation type="submission" date="2022-04" db="EMBL/GenBank/DDBJ databases">
        <title>Draft genome sequences of lactic acid bacteria (LAB) strains involved in meat spoilage.</title>
        <authorList>
            <person name="Palevich N."/>
        </authorList>
    </citation>
    <scope>NUCLEOTIDE SEQUENCE</scope>
    <source>
        <strain evidence="2">9-14</strain>
    </source>
</reference>
<keyword evidence="1" id="KW-0175">Coiled coil</keyword>
<gene>
    <name evidence="2" type="ORF">MX635_05490</name>
</gene>
<evidence type="ECO:0000313" key="3">
    <source>
        <dbReference type="Proteomes" id="UP001249945"/>
    </source>
</evidence>
<protein>
    <submittedName>
        <fullName evidence="2">Uncharacterized protein</fullName>
    </submittedName>
</protein>
<accession>A0AAW8RC80</accession>
<dbReference type="Proteomes" id="UP001249945">
    <property type="component" value="Unassembled WGS sequence"/>
</dbReference>
<name>A0AAW8RC80_CARDV</name>
<evidence type="ECO:0000256" key="1">
    <source>
        <dbReference type="SAM" id="Coils"/>
    </source>
</evidence>